<sequence>MALIGYARVSTADQDTALQADALKKAGCTRIFEDTASGAKSDRPGLAAALAYLRDGDVLVVWRLDRLGRSLPHLIETIATLEAQGVGFRSLTEHIDTTTPGGRLIFHVFGALGQFERDLIRERTRAGLTAAAARGRKGGRKPVMTPEKLQRAREYLATGLNVREAAARIKVSKTSLYAALQAARAVDS</sequence>
<dbReference type="PANTHER" id="PTHR30461:SF2">
    <property type="entry name" value="SERINE RECOMBINASE PINE-RELATED"/>
    <property type="match status" value="1"/>
</dbReference>
<evidence type="ECO:0000313" key="10">
    <source>
        <dbReference type="Proteomes" id="UP000005522"/>
    </source>
</evidence>
<dbReference type="InterPro" id="IPR009057">
    <property type="entry name" value="Homeodomain-like_sf"/>
</dbReference>
<evidence type="ECO:0000256" key="3">
    <source>
        <dbReference type="ARBA" id="ARBA00023100"/>
    </source>
</evidence>
<accession>A0A059ZVR0</accession>
<proteinExistence type="inferred from homology"/>
<feature type="active site" description="O-(5'-phospho-DNA)-serine intermediate" evidence="6 7">
    <location>
        <position position="10"/>
    </location>
</feature>
<evidence type="ECO:0000313" key="9">
    <source>
        <dbReference type="EMBL" id="AIA56809.1"/>
    </source>
</evidence>
<dbReference type="GO" id="GO:0000150">
    <property type="term" value="F:DNA strand exchange activity"/>
    <property type="evidence" value="ECO:0007669"/>
    <property type="project" value="UniProtKB-KW"/>
</dbReference>
<dbReference type="GO" id="GO:0003677">
    <property type="term" value="F:DNA binding"/>
    <property type="evidence" value="ECO:0007669"/>
    <property type="project" value="UniProtKB-KW"/>
</dbReference>
<feature type="domain" description="Resolvase/invertase-type recombinase catalytic" evidence="8">
    <location>
        <begin position="2"/>
        <end position="135"/>
    </location>
</feature>
<dbReference type="Gene3D" id="1.10.10.60">
    <property type="entry name" value="Homeodomain-like"/>
    <property type="match status" value="1"/>
</dbReference>
<keyword evidence="2" id="KW-0229">DNA integration</keyword>
<gene>
    <name evidence="9" type="ORF">Acaty_1p0028</name>
</gene>
<dbReference type="SMART" id="SM00857">
    <property type="entry name" value="Resolvase"/>
    <property type="match status" value="1"/>
</dbReference>
<dbReference type="InterPro" id="IPR006119">
    <property type="entry name" value="Resolv_N"/>
</dbReference>
<dbReference type="PROSITE" id="PS00397">
    <property type="entry name" value="RECOMBINASES_1"/>
    <property type="match status" value="1"/>
</dbReference>
<keyword evidence="4" id="KW-0238">DNA-binding</keyword>
<dbReference type="PROSITE" id="PS51736">
    <property type="entry name" value="RECOMBINASES_3"/>
    <property type="match status" value="1"/>
</dbReference>
<evidence type="ECO:0000256" key="5">
    <source>
        <dbReference type="ARBA" id="ARBA00023172"/>
    </source>
</evidence>
<dbReference type="AlphaFoldDB" id="A0A059ZVR0"/>
<dbReference type="InterPro" id="IPR036162">
    <property type="entry name" value="Resolvase-like_N_sf"/>
</dbReference>
<evidence type="ECO:0000256" key="6">
    <source>
        <dbReference type="PIRSR" id="PIRSR606118-50"/>
    </source>
</evidence>
<dbReference type="KEGG" id="acz:Acaty_1p0028"/>
<organism evidence="9 10">
    <name type="scientific">Acidithiobacillus caldus (strain ATCC 51756 / DSM 8584 / KU)</name>
    <dbReference type="NCBI Taxonomy" id="637389"/>
    <lineage>
        <taxon>Bacteria</taxon>
        <taxon>Pseudomonadati</taxon>
        <taxon>Pseudomonadota</taxon>
        <taxon>Acidithiobacillia</taxon>
        <taxon>Acidithiobacillales</taxon>
        <taxon>Acidithiobacillaceae</taxon>
        <taxon>Acidithiobacillus</taxon>
    </lineage>
</organism>
<keyword evidence="9" id="KW-0614">Plasmid</keyword>
<dbReference type="PROSITE" id="PS00398">
    <property type="entry name" value="RECOMBINASES_2"/>
    <property type="match status" value="1"/>
</dbReference>
<evidence type="ECO:0000256" key="4">
    <source>
        <dbReference type="ARBA" id="ARBA00023125"/>
    </source>
</evidence>
<dbReference type="InterPro" id="IPR006118">
    <property type="entry name" value="Recombinase_CS"/>
</dbReference>
<keyword evidence="3" id="KW-0230">DNA invertase</keyword>
<dbReference type="Pfam" id="PF00239">
    <property type="entry name" value="Resolvase"/>
    <property type="match status" value="1"/>
</dbReference>
<dbReference type="RefSeq" id="WP_004872543.1">
    <property type="nucleotide sequence ID" value="NZ_CP005988.1"/>
</dbReference>
<dbReference type="Gene3D" id="3.40.50.1390">
    <property type="entry name" value="Resolvase, N-terminal catalytic domain"/>
    <property type="match status" value="1"/>
</dbReference>
<evidence type="ECO:0000256" key="7">
    <source>
        <dbReference type="PROSITE-ProRule" id="PRU10137"/>
    </source>
</evidence>
<reference evidence="9 10" key="1">
    <citation type="journal article" date="2009" name="J. Bacteriol.">
        <title>Draft genome sequence of the extremely acidophilic bacterium Acidithiobacillus caldus ATCC 51756 reveals metabolic versatility in the genus Acidithiobacillus.</title>
        <authorList>
            <person name="Valdes J."/>
            <person name="Quatrini R."/>
            <person name="Hallberg K."/>
            <person name="Dopson M."/>
            <person name="Valenzuela P.D."/>
            <person name="Holmes D.S."/>
        </authorList>
    </citation>
    <scope>NUCLEOTIDE SEQUENCE [LARGE SCALE GENOMIC DNA]</scope>
    <source>
        <strain evidence="10">ATCC 51756 / DSM 8584 / KU</strain>
        <plasmid evidence="9 10">pACA1.1</plasmid>
    </source>
</reference>
<dbReference type="Proteomes" id="UP000005522">
    <property type="component" value="Plasmid pACA1.1"/>
</dbReference>
<dbReference type="HOGENOM" id="CLU_010686_8_0_6"/>
<comment type="similarity">
    <text evidence="1">Belongs to the site-specific recombinase resolvase family.</text>
</comment>
<geneLocation type="plasmid" evidence="9 10">
    <name>pACA1.1</name>
</geneLocation>
<evidence type="ECO:0000259" key="8">
    <source>
        <dbReference type="PROSITE" id="PS51736"/>
    </source>
</evidence>
<evidence type="ECO:0000256" key="1">
    <source>
        <dbReference type="ARBA" id="ARBA00009913"/>
    </source>
</evidence>
<dbReference type="FunFam" id="3.40.50.1390:FF:000001">
    <property type="entry name" value="DNA recombinase"/>
    <property type="match status" value="1"/>
</dbReference>
<evidence type="ECO:0000256" key="2">
    <source>
        <dbReference type="ARBA" id="ARBA00022908"/>
    </source>
</evidence>
<dbReference type="SUPFAM" id="SSF53041">
    <property type="entry name" value="Resolvase-like"/>
    <property type="match status" value="1"/>
</dbReference>
<dbReference type="CDD" id="cd03768">
    <property type="entry name" value="SR_ResInv"/>
    <property type="match status" value="1"/>
</dbReference>
<dbReference type="PANTHER" id="PTHR30461">
    <property type="entry name" value="DNA-INVERTASE FROM LAMBDOID PROPHAGE"/>
    <property type="match status" value="1"/>
</dbReference>
<dbReference type="GO" id="GO:0015074">
    <property type="term" value="P:DNA integration"/>
    <property type="evidence" value="ECO:0007669"/>
    <property type="project" value="UniProtKB-KW"/>
</dbReference>
<dbReference type="EMBL" id="CP005988">
    <property type="protein sequence ID" value="AIA56809.1"/>
    <property type="molecule type" value="Genomic_DNA"/>
</dbReference>
<keyword evidence="5" id="KW-0233">DNA recombination</keyword>
<name>A0A059ZVR0_ACICK</name>
<protein>
    <submittedName>
        <fullName evidence="9">Invertase</fullName>
    </submittedName>
</protein>
<dbReference type="SUPFAM" id="SSF46689">
    <property type="entry name" value="Homeodomain-like"/>
    <property type="match status" value="1"/>
</dbReference>
<dbReference type="InterPro" id="IPR050639">
    <property type="entry name" value="SSR_resolvase"/>
</dbReference>